<dbReference type="PROSITE" id="PS50088">
    <property type="entry name" value="ANK_REPEAT"/>
    <property type="match status" value="2"/>
</dbReference>
<reference evidence="2" key="1">
    <citation type="journal article" date="2021" name="Nat. Commun.">
        <title>Genetic determinants of endophytism in the Arabidopsis root mycobiome.</title>
        <authorList>
            <person name="Mesny F."/>
            <person name="Miyauchi S."/>
            <person name="Thiergart T."/>
            <person name="Pickel B."/>
            <person name="Atanasova L."/>
            <person name="Karlsson M."/>
            <person name="Huettel B."/>
            <person name="Barry K.W."/>
            <person name="Haridas S."/>
            <person name="Chen C."/>
            <person name="Bauer D."/>
            <person name="Andreopoulos W."/>
            <person name="Pangilinan J."/>
            <person name="LaButti K."/>
            <person name="Riley R."/>
            <person name="Lipzen A."/>
            <person name="Clum A."/>
            <person name="Drula E."/>
            <person name="Henrissat B."/>
            <person name="Kohler A."/>
            <person name="Grigoriev I.V."/>
            <person name="Martin F.M."/>
            <person name="Hacquard S."/>
        </authorList>
    </citation>
    <scope>NUCLEOTIDE SEQUENCE</scope>
    <source>
        <strain evidence="2">MPI-SDFR-AT-0120</strain>
    </source>
</reference>
<dbReference type="InterPro" id="IPR002110">
    <property type="entry name" value="Ankyrin_rpt"/>
</dbReference>
<dbReference type="Gene3D" id="1.25.40.20">
    <property type="entry name" value="Ankyrin repeat-containing domain"/>
    <property type="match status" value="1"/>
</dbReference>
<gene>
    <name evidence="2" type="ORF">FB567DRAFT_174051</name>
</gene>
<dbReference type="EMBL" id="JAGMVJ010000002">
    <property type="protein sequence ID" value="KAH7093423.1"/>
    <property type="molecule type" value="Genomic_DNA"/>
</dbReference>
<dbReference type="InterPro" id="IPR035994">
    <property type="entry name" value="Nucleoside_phosphorylase_sf"/>
</dbReference>
<dbReference type="PANTHER" id="PTHR46082:SF11">
    <property type="entry name" value="AAA+ ATPASE DOMAIN-CONTAINING PROTEIN-RELATED"/>
    <property type="match status" value="1"/>
</dbReference>
<keyword evidence="1" id="KW-0040">ANK repeat</keyword>
<protein>
    <submittedName>
        <fullName evidence="2">Nucleoside phosphorylase domain-containing protein</fullName>
    </submittedName>
</protein>
<dbReference type="OrthoDB" id="1577640at2759"/>
<dbReference type="Pfam" id="PF12796">
    <property type="entry name" value="Ank_2"/>
    <property type="match status" value="1"/>
</dbReference>
<dbReference type="PROSITE" id="PS50297">
    <property type="entry name" value="ANK_REP_REGION"/>
    <property type="match status" value="2"/>
</dbReference>
<evidence type="ECO:0000313" key="2">
    <source>
        <dbReference type="EMBL" id="KAH7093423.1"/>
    </source>
</evidence>
<evidence type="ECO:0000313" key="3">
    <source>
        <dbReference type="Proteomes" id="UP000813461"/>
    </source>
</evidence>
<dbReference type="PANTHER" id="PTHR46082">
    <property type="entry name" value="ATP/GTP-BINDING PROTEIN-RELATED"/>
    <property type="match status" value="1"/>
</dbReference>
<accession>A0A8K0W3G7</accession>
<dbReference type="Proteomes" id="UP000813461">
    <property type="component" value="Unassembled WGS sequence"/>
</dbReference>
<dbReference type="SMART" id="SM00248">
    <property type="entry name" value="ANK"/>
    <property type="match status" value="3"/>
</dbReference>
<organism evidence="2 3">
    <name type="scientific">Paraphoma chrysanthemicola</name>
    <dbReference type="NCBI Taxonomy" id="798071"/>
    <lineage>
        <taxon>Eukaryota</taxon>
        <taxon>Fungi</taxon>
        <taxon>Dikarya</taxon>
        <taxon>Ascomycota</taxon>
        <taxon>Pezizomycotina</taxon>
        <taxon>Dothideomycetes</taxon>
        <taxon>Pleosporomycetidae</taxon>
        <taxon>Pleosporales</taxon>
        <taxon>Pleosporineae</taxon>
        <taxon>Phaeosphaeriaceae</taxon>
        <taxon>Paraphoma</taxon>
    </lineage>
</organism>
<feature type="repeat" description="ANK" evidence="1">
    <location>
        <begin position="321"/>
        <end position="353"/>
    </location>
</feature>
<dbReference type="Gene3D" id="3.40.50.1580">
    <property type="entry name" value="Nucleoside phosphorylase domain"/>
    <property type="match status" value="1"/>
</dbReference>
<sequence length="525" mass="57629">MSKIHPHYPSNAQYTIAWVCVLPVELASAKAMLDQEYDSPPVEPNDPNLYIFGCIRSHNIVLTCLPAGQYGVSSIARTVASLRSTFTAIRFLLLVGIGGGVPSQAHDIRLGDVVVSLPSGIYGGVVQYDTGKIGRSVERTGSLNAPPTILLNAIAKLQASHQISPPRIGTILSEAYTKFPLLRQRVDLVRSDYLFSPDYHHVSGNSCVSCTKSRTIVRRPRASDDPVIHFGTIASGNSVIRDGLVRDRISADLGGVLCFEMEAAGIMNAVPCLVIRGICDYADSHKNRTWQPYAAATAAAAAKEILSFVPALELGQSHAVWDLTELHNAAKQGATDNAKRLLQKGANPNAKDSDGCTPMHYAAMNGQMDFVKLLLQWEVDETLTNSSGKSARDLATENGHSDISAFLVDPPVIVNSTVNKEKDQEQNSQGRPVMEDRCKEVCKAFEARVELNYRSANSRAFYEGYRSIYDLLYSEDRDNWGDMLRKWNDEIQVNSENAESSGVRWVHLPANNILWVQVGFPHAEM</sequence>
<proteinExistence type="predicted"/>
<dbReference type="SUPFAM" id="SSF53167">
    <property type="entry name" value="Purine and uridine phosphorylases"/>
    <property type="match status" value="1"/>
</dbReference>
<dbReference type="InterPro" id="IPR053137">
    <property type="entry name" value="NLR-like"/>
</dbReference>
<dbReference type="GO" id="GO:0003824">
    <property type="term" value="F:catalytic activity"/>
    <property type="evidence" value="ECO:0007669"/>
    <property type="project" value="InterPro"/>
</dbReference>
<dbReference type="GO" id="GO:0009116">
    <property type="term" value="P:nucleoside metabolic process"/>
    <property type="evidence" value="ECO:0007669"/>
    <property type="project" value="InterPro"/>
</dbReference>
<name>A0A8K0W3G7_9PLEO</name>
<feature type="repeat" description="ANK" evidence="1">
    <location>
        <begin position="354"/>
        <end position="386"/>
    </location>
</feature>
<comment type="caution">
    <text evidence="2">The sequence shown here is derived from an EMBL/GenBank/DDBJ whole genome shotgun (WGS) entry which is preliminary data.</text>
</comment>
<keyword evidence="3" id="KW-1185">Reference proteome</keyword>
<dbReference type="AlphaFoldDB" id="A0A8K0W3G7"/>
<dbReference type="InterPro" id="IPR036770">
    <property type="entry name" value="Ankyrin_rpt-contain_sf"/>
</dbReference>
<evidence type="ECO:0000256" key="1">
    <source>
        <dbReference type="PROSITE-ProRule" id="PRU00023"/>
    </source>
</evidence>
<dbReference type="SUPFAM" id="SSF48403">
    <property type="entry name" value="Ankyrin repeat"/>
    <property type="match status" value="1"/>
</dbReference>